<sequence>MSRKHRTMKRTTSIADPANTRRLSEEVEAVGMAFDIPVEDANQTEVYLSTNRAVAAGGVLKSLLTRIKLHNHFPYTTYVSQKLHAFVRSTSALHVGWFTFFASGRCNLIRLKACCGAHSGVPVLSIFESHEVVNIGGEIVEFAHLPKLLNPQHYVIIILIDVEIFQLSYRRIHPGTCYHCSTAASLPSPLGCCHMLLCTLSSTQHYLSHHACRLNALWMTVFLASTAVLLALVSIVGYESFKEDTKNLDKLSEGVHSISELQPIGNAQTLTAWIGSSPSGIQSWIPAGPSRRTLSGVLLPLPFQRFHAIVVVKWSEVLTLFQNISEAPRSIFSKSGPLKWRAIQNPAKTVPRGPIYGVDLNARMTIPENAVVNRVYTGKENGDVDGLEYWLNGHGRFHALANEPSEMLHFVVFGPEASKAGMVRGRCLALTGCREHLRDR</sequence>
<keyword evidence="3" id="KW-1185">Reference proteome</keyword>
<accession>A0AAD6Z2A8</accession>
<comment type="caution">
    <text evidence="2">The sequence shown here is derived from an EMBL/GenBank/DDBJ whole genome shotgun (WGS) entry which is preliminary data.</text>
</comment>
<dbReference type="EMBL" id="JARIHO010000099">
    <property type="protein sequence ID" value="KAJ7304772.1"/>
    <property type="molecule type" value="Genomic_DNA"/>
</dbReference>
<protein>
    <submittedName>
        <fullName evidence="2">Uncharacterized protein</fullName>
    </submittedName>
</protein>
<dbReference type="AlphaFoldDB" id="A0AAD6Z2A8"/>
<name>A0AAD6Z2A8_9AGAR</name>
<gene>
    <name evidence="2" type="ORF">DFH08DRAFT_825336</name>
</gene>
<dbReference type="Proteomes" id="UP001218218">
    <property type="component" value="Unassembled WGS sequence"/>
</dbReference>
<reference evidence="2" key="1">
    <citation type="submission" date="2023-03" db="EMBL/GenBank/DDBJ databases">
        <title>Massive genome expansion in bonnet fungi (Mycena s.s.) driven by repeated elements and novel gene families across ecological guilds.</title>
        <authorList>
            <consortium name="Lawrence Berkeley National Laboratory"/>
            <person name="Harder C.B."/>
            <person name="Miyauchi S."/>
            <person name="Viragh M."/>
            <person name="Kuo A."/>
            <person name="Thoen E."/>
            <person name="Andreopoulos B."/>
            <person name="Lu D."/>
            <person name="Skrede I."/>
            <person name="Drula E."/>
            <person name="Henrissat B."/>
            <person name="Morin E."/>
            <person name="Kohler A."/>
            <person name="Barry K."/>
            <person name="LaButti K."/>
            <person name="Morin E."/>
            <person name="Salamov A."/>
            <person name="Lipzen A."/>
            <person name="Mereny Z."/>
            <person name="Hegedus B."/>
            <person name="Baldrian P."/>
            <person name="Stursova M."/>
            <person name="Weitz H."/>
            <person name="Taylor A."/>
            <person name="Grigoriev I.V."/>
            <person name="Nagy L.G."/>
            <person name="Martin F."/>
            <person name="Kauserud H."/>
        </authorList>
    </citation>
    <scope>NUCLEOTIDE SEQUENCE</scope>
    <source>
        <strain evidence="2">CBHHK002</strain>
    </source>
</reference>
<organism evidence="2 3">
    <name type="scientific">Mycena albidolilacea</name>
    <dbReference type="NCBI Taxonomy" id="1033008"/>
    <lineage>
        <taxon>Eukaryota</taxon>
        <taxon>Fungi</taxon>
        <taxon>Dikarya</taxon>
        <taxon>Basidiomycota</taxon>
        <taxon>Agaricomycotina</taxon>
        <taxon>Agaricomycetes</taxon>
        <taxon>Agaricomycetidae</taxon>
        <taxon>Agaricales</taxon>
        <taxon>Marasmiineae</taxon>
        <taxon>Mycenaceae</taxon>
        <taxon>Mycena</taxon>
    </lineage>
</organism>
<keyword evidence="1" id="KW-0472">Membrane</keyword>
<keyword evidence="1" id="KW-0812">Transmembrane</keyword>
<keyword evidence="1" id="KW-1133">Transmembrane helix</keyword>
<evidence type="ECO:0000313" key="2">
    <source>
        <dbReference type="EMBL" id="KAJ7304772.1"/>
    </source>
</evidence>
<evidence type="ECO:0000256" key="1">
    <source>
        <dbReference type="SAM" id="Phobius"/>
    </source>
</evidence>
<feature type="transmembrane region" description="Helical" evidence="1">
    <location>
        <begin position="216"/>
        <end position="238"/>
    </location>
</feature>
<evidence type="ECO:0000313" key="3">
    <source>
        <dbReference type="Proteomes" id="UP001218218"/>
    </source>
</evidence>
<proteinExistence type="predicted"/>